<proteinExistence type="predicted"/>
<evidence type="ECO:0008006" key="3">
    <source>
        <dbReference type="Google" id="ProtNLM"/>
    </source>
</evidence>
<organism evidence="1 2">
    <name type="scientific">Succiniclasticum ruminis</name>
    <dbReference type="NCBI Taxonomy" id="40841"/>
    <lineage>
        <taxon>Bacteria</taxon>
        <taxon>Bacillati</taxon>
        <taxon>Bacillota</taxon>
        <taxon>Negativicutes</taxon>
        <taxon>Acidaminococcales</taxon>
        <taxon>Acidaminococcaceae</taxon>
        <taxon>Succiniclasticum</taxon>
    </lineage>
</organism>
<dbReference type="PROSITE" id="PS51257">
    <property type="entry name" value="PROKAR_LIPOPROTEIN"/>
    <property type="match status" value="1"/>
</dbReference>
<evidence type="ECO:0000313" key="1">
    <source>
        <dbReference type="EMBL" id="SDC20513.1"/>
    </source>
</evidence>
<keyword evidence="2" id="KW-1185">Reference proteome</keyword>
<dbReference type="Proteomes" id="UP000198943">
    <property type="component" value="Unassembled WGS sequence"/>
</dbReference>
<name>A0A1G6JP86_9FIRM</name>
<reference evidence="2" key="1">
    <citation type="submission" date="2016-10" db="EMBL/GenBank/DDBJ databases">
        <authorList>
            <person name="Varghese N."/>
            <person name="Submissions S."/>
        </authorList>
    </citation>
    <scope>NUCLEOTIDE SEQUENCE [LARGE SCALE GENOMIC DNA]</scope>
    <source>
        <strain evidence="2">DSM 11005</strain>
    </source>
</reference>
<accession>A0A1G6JP86</accession>
<protein>
    <recommendedName>
        <fullName evidence="3">SH3 domain-containing protein</fullName>
    </recommendedName>
</protein>
<dbReference type="Gene3D" id="2.30.30.40">
    <property type="entry name" value="SH3 Domains"/>
    <property type="match status" value="1"/>
</dbReference>
<sequence length="127" mass="14003">MKLFLILLAIVLLFVVAGCEGKGNELILFPKNSAGESRGKNPGGTGRIVGGTVTVYAEPSIKAKAVGNFPEETAVILMHKRTTETEGIWIEIKRKEKSGWVQGWVKSESVKFNWKEDSLENLIESKK</sequence>
<dbReference type="AlphaFoldDB" id="A0A1G6JP86"/>
<evidence type="ECO:0000313" key="2">
    <source>
        <dbReference type="Proteomes" id="UP000198943"/>
    </source>
</evidence>
<gene>
    <name evidence="1" type="ORF">SAMN04487864_103207</name>
</gene>
<dbReference type="EMBL" id="FMYW01000003">
    <property type="protein sequence ID" value="SDC20513.1"/>
    <property type="molecule type" value="Genomic_DNA"/>
</dbReference>
<dbReference type="RefSeq" id="WP_093729645.1">
    <property type="nucleotide sequence ID" value="NZ_FMYW01000003.1"/>
</dbReference>